<dbReference type="Gene3D" id="3.30.200.20">
    <property type="entry name" value="Phosphorylase Kinase, domain 1"/>
    <property type="match status" value="2"/>
</dbReference>
<dbReference type="Proteomes" id="UP000441208">
    <property type="component" value="Unassembled WGS sequence"/>
</dbReference>
<evidence type="ECO:0000313" key="7">
    <source>
        <dbReference type="Proteomes" id="UP000433483"/>
    </source>
</evidence>
<feature type="domain" description="Protein kinase" evidence="2">
    <location>
        <begin position="604"/>
        <end position="853"/>
    </location>
</feature>
<evidence type="ECO:0000259" key="2">
    <source>
        <dbReference type="PROSITE" id="PS50011"/>
    </source>
</evidence>
<dbReference type="PROSITE" id="PS00108">
    <property type="entry name" value="PROTEIN_KINASE_ST"/>
    <property type="match status" value="1"/>
</dbReference>
<dbReference type="PROSITE" id="PS50011">
    <property type="entry name" value="PROTEIN_KINASE_DOM"/>
    <property type="match status" value="5"/>
</dbReference>
<dbReference type="Gene3D" id="1.10.510.10">
    <property type="entry name" value="Transferase(Phosphotransferase) domain 1"/>
    <property type="match status" value="5"/>
</dbReference>
<keyword evidence="7" id="KW-1185">Reference proteome</keyword>
<evidence type="ECO:0000313" key="3">
    <source>
        <dbReference type="EMBL" id="KAE8927277.1"/>
    </source>
</evidence>
<dbReference type="GO" id="GO:0005524">
    <property type="term" value="F:ATP binding"/>
    <property type="evidence" value="ECO:0007669"/>
    <property type="project" value="InterPro"/>
</dbReference>
<feature type="compositionally biased region" description="Low complexity" evidence="1">
    <location>
        <begin position="645"/>
        <end position="663"/>
    </location>
</feature>
<dbReference type="Proteomes" id="UP000433483">
    <property type="component" value="Unassembled WGS sequence"/>
</dbReference>
<protein>
    <recommendedName>
        <fullName evidence="2">Protein kinase domain-containing protein</fullName>
    </recommendedName>
</protein>
<dbReference type="SMART" id="SM00220">
    <property type="entry name" value="S_TKc"/>
    <property type="match status" value="2"/>
</dbReference>
<evidence type="ECO:0000313" key="8">
    <source>
        <dbReference type="Proteomes" id="UP000441208"/>
    </source>
</evidence>
<dbReference type="InterPro" id="IPR000719">
    <property type="entry name" value="Prot_kinase_dom"/>
</dbReference>
<reference evidence="6 7" key="1">
    <citation type="submission" date="2018-08" db="EMBL/GenBank/DDBJ databases">
        <title>Genomic investigation of the strawberry pathogen Phytophthora fragariae indicates pathogenicity is determined by transcriptional variation in three key races.</title>
        <authorList>
            <person name="Adams T.M."/>
            <person name="Armitage A.D."/>
            <person name="Sobczyk M.K."/>
            <person name="Bates H.J."/>
            <person name="Dunwell J.M."/>
            <person name="Nellist C.F."/>
            <person name="Harrison R.J."/>
        </authorList>
    </citation>
    <scope>NUCLEOTIDE SEQUENCE [LARGE SCALE GENOMIC DNA]</scope>
    <source>
        <strain evidence="5 7">NOV-27</strain>
        <strain evidence="4 8">NOV-71</strain>
        <strain evidence="3 6">NOV-9</strain>
    </source>
</reference>
<dbReference type="EMBL" id="QXGB01001855">
    <property type="protein sequence ID" value="KAE9184642.1"/>
    <property type="molecule type" value="Genomic_DNA"/>
</dbReference>
<feature type="domain" description="Protein kinase" evidence="2">
    <location>
        <begin position="1254"/>
        <end position="1497"/>
    </location>
</feature>
<dbReference type="PANTHER" id="PTHR44329:SF214">
    <property type="entry name" value="PROTEIN KINASE DOMAIN-CONTAINING PROTEIN"/>
    <property type="match status" value="1"/>
</dbReference>
<dbReference type="Pfam" id="PF07714">
    <property type="entry name" value="PK_Tyr_Ser-Thr"/>
    <property type="match status" value="3"/>
</dbReference>
<dbReference type="InterPro" id="IPR011009">
    <property type="entry name" value="Kinase-like_dom_sf"/>
</dbReference>
<dbReference type="SUPFAM" id="SSF56112">
    <property type="entry name" value="Protein kinase-like (PK-like)"/>
    <property type="match status" value="5"/>
</dbReference>
<dbReference type="OrthoDB" id="124719at2759"/>
<dbReference type="Pfam" id="PF00069">
    <property type="entry name" value="Pkinase"/>
    <property type="match status" value="2"/>
</dbReference>
<proteinExistence type="predicted"/>
<feature type="compositionally biased region" description="Acidic residues" evidence="1">
    <location>
        <begin position="1171"/>
        <end position="1183"/>
    </location>
</feature>
<dbReference type="Proteomes" id="UP000429523">
    <property type="component" value="Unassembled WGS sequence"/>
</dbReference>
<dbReference type="EMBL" id="QXFZ01001854">
    <property type="protein sequence ID" value="KAE9084014.1"/>
    <property type="molecule type" value="Genomic_DNA"/>
</dbReference>
<evidence type="ECO:0000313" key="5">
    <source>
        <dbReference type="EMBL" id="KAE9184642.1"/>
    </source>
</evidence>
<dbReference type="InterPro" id="IPR051681">
    <property type="entry name" value="Ser/Thr_Kinases-Pseudokinases"/>
</dbReference>
<sequence length="1522" mass="170208">MIQVAEALAFLHQHGIVHGGLTCSNILIDSNNCPKLSDFGFSTIRSLSVGMSVSRYHFQPRPLNEAIHGDSVTSQRIESDIYALGMCISEALEQTIPFGGGATDTSSNKIRHIISQLRAPNYRDRLSVEDAISEMRTVFPEGAAFPIHDLNGSPSSLKVLTDIVSRFRRMPESEKLCRQMLDRLHFLHDSVAPLDAFDPLKKSYMDVVVRFLKLMRRKPLLLRLASSQRLIFVIRELQLKLTDVARRLDLAYKPEMMQWEYQWDDDCAEQFDKLNKLVTRASERLLMSEFRGDKKAQEALMTLNSGMKWKGQSPEMLALKQATFSRMSSYVSNTGLRVFDWFIPIDDVEVEDEAIGNRVTFGDVCKGSWIHDGERTEVAIKQILNENASDDAFLRLLDVWTCLPDNDHILKLYGGSRLSEPQFYICEFARFGSFIKLFAYDTNNGLFWQLFKQAAEGLEFLHSHNVVHGALKCSDILVGRDSVKLADFGINNLGEDMSAMAVVTAEIDQQRMLSMQWKPKEVLVDSDGSGPRYESDIYSLGMCMIEAKANGPPFGVDHDEAVLDKVIRGQMPERPEGLSDAEWEFISRLCHPELSQRPTLKEVLDEIEKFAATEEAEMRLADFFVSGPKIVSHSSNDPPKATEPTQQSSVCSSCTESSDDSQQSCRCCGFPLKMSDGNITRHSFATYVKSHTKDEVLQRLYDVALTLQDLREQGIVHANVVPGNIRTGRDGCAQLVGFEFSKILDELASGAVPKREDGLRYLAPECLSGKNPSFESDVYSLAMCAVYALSREPPWGLLTTDEELKLQILSLHAIPDKPAVVSDAEWKLVKQMCTYDPADRMIIADVVCCLAKLVSNAFPEAPGWRLEPDLVKYPEADGALMSRTPFVSRHLGQWKDAVVAVVKLEEGFFAMGRSFHSVADLWYSLKHPAIQQLYGAYGDKGMVFVCENAERGELSSHLGSNLKDIDVWKVLLDAALALHYMHCRGIVHGDIGLHNILVTADGRGKLSGFSLSSQQNGAHPRQCSPEDEPTTEEEWRPLACSQGHHADYSSDVYWLGRCIIDAIGDELMRSMEIPSTSKCAKCSMGKLPPQPKSFSVEEWRLVSDMCHGDIEMCEVVDRLAQIAAVNAVVGSRLKNISTPLPSNARQKVQGMMLAKLRQYEEEDMKRKQGDDYDDYSDCDEDDESSAQTLMSSIELQLTYAASEVFGSNFETALVEYDSKNWNISAIPPTHLKTPSVAWRKCLYEWALNHESIVEANADEINHGGYASVWLGKWFGSPVALKRLSRRDQGQSLREEANLWFRVRHPHIVGLFGACCTGSHMFVCDLVEGWRLDHFCRGEPKPAPVVIWGLLHEAAVGLQGLHSFGIVHADLKCDNILVTSDKRAKLIDFGLSCLSTCDGGKPQGAPRWKAPECLEGGGPTFTSDVFSFAMCIIQAISGAYPWGNLIDAGVMYQVKEGKLPKQPTAFSIVQWELIKRMCRFKPEERLELDFVIKVLGYFAKRAPYVNDQLVQETLASWESGSSP</sequence>
<dbReference type="EMBL" id="QXGF01001877">
    <property type="protein sequence ID" value="KAE8927277.1"/>
    <property type="molecule type" value="Genomic_DNA"/>
</dbReference>
<comment type="caution">
    <text evidence="5">The sequence shown here is derived from an EMBL/GenBank/DDBJ whole genome shotgun (WGS) entry which is preliminary data.</text>
</comment>
<evidence type="ECO:0000256" key="1">
    <source>
        <dbReference type="SAM" id="MobiDB-lite"/>
    </source>
</evidence>
<organism evidence="5 7">
    <name type="scientific">Phytophthora fragariae</name>
    <dbReference type="NCBI Taxonomy" id="53985"/>
    <lineage>
        <taxon>Eukaryota</taxon>
        <taxon>Sar</taxon>
        <taxon>Stramenopiles</taxon>
        <taxon>Oomycota</taxon>
        <taxon>Peronosporomycetes</taxon>
        <taxon>Peronosporales</taxon>
        <taxon>Peronosporaceae</taxon>
        <taxon>Phytophthora</taxon>
    </lineage>
</organism>
<dbReference type="CDD" id="cd00180">
    <property type="entry name" value="PKc"/>
    <property type="match status" value="1"/>
</dbReference>
<gene>
    <name evidence="5" type="ORF">PF005_g21595</name>
    <name evidence="4" type="ORF">PF007_g21676</name>
    <name evidence="3" type="ORF">PF009_g22552</name>
</gene>
<dbReference type="InterPro" id="IPR001245">
    <property type="entry name" value="Ser-Thr/Tyr_kinase_cat_dom"/>
</dbReference>
<accession>A0A6A3WLE4</accession>
<dbReference type="InterPro" id="IPR008271">
    <property type="entry name" value="Ser/Thr_kinase_AS"/>
</dbReference>
<evidence type="ECO:0000313" key="4">
    <source>
        <dbReference type="EMBL" id="KAE9084014.1"/>
    </source>
</evidence>
<evidence type="ECO:0000313" key="6">
    <source>
        <dbReference type="Proteomes" id="UP000429523"/>
    </source>
</evidence>
<feature type="domain" description="Protein kinase" evidence="2">
    <location>
        <begin position="871"/>
        <end position="1195"/>
    </location>
</feature>
<feature type="region of interest" description="Disordered" evidence="1">
    <location>
        <begin position="632"/>
        <end position="663"/>
    </location>
</feature>
<feature type="domain" description="Protein kinase" evidence="2">
    <location>
        <begin position="350"/>
        <end position="611"/>
    </location>
</feature>
<feature type="region of interest" description="Disordered" evidence="1">
    <location>
        <begin position="1162"/>
        <end position="1183"/>
    </location>
</feature>
<feature type="domain" description="Protein kinase" evidence="2">
    <location>
        <begin position="1"/>
        <end position="187"/>
    </location>
</feature>
<dbReference type="GO" id="GO:0004674">
    <property type="term" value="F:protein serine/threonine kinase activity"/>
    <property type="evidence" value="ECO:0007669"/>
    <property type="project" value="TreeGrafter"/>
</dbReference>
<dbReference type="PANTHER" id="PTHR44329">
    <property type="entry name" value="SERINE/THREONINE-PROTEIN KINASE TNNI3K-RELATED"/>
    <property type="match status" value="1"/>
</dbReference>
<name>A0A6A3WLE4_9STRA</name>
<feature type="region of interest" description="Disordered" evidence="1">
    <location>
        <begin position="1009"/>
        <end position="1034"/>
    </location>
</feature>